<keyword evidence="2" id="KW-1133">Transmembrane helix</keyword>
<evidence type="ECO:0000256" key="1">
    <source>
        <dbReference type="SAM" id="MobiDB-lite"/>
    </source>
</evidence>
<reference evidence="3 4" key="1">
    <citation type="submission" date="2014-11" db="EMBL/GenBank/DDBJ databases">
        <authorList>
            <person name="Zhu J."/>
            <person name="Qi W."/>
            <person name="Song R."/>
        </authorList>
    </citation>
    <scope>NUCLEOTIDE SEQUENCE [LARGE SCALE GENOMIC DNA]</scope>
</reference>
<accession>A0A0G4EKU3</accession>
<feature type="transmembrane region" description="Helical" evidence="2">
    <location>
        <begin position="20"/>
        <end position="42"/>
    </location>
</feature>
<dbReference type="PANTHER" id="PTHR12630:SF1">
    <property type="entry name" value="GLUCOSIDASE 2 SUBUNIT BETA"/>
    <property type="match status" value="1"/>
</dbReference>
<keyword evidence="4" id="KW-1185">Reference proteome</keyword>
<evidence type="ECO:0000313" key="3">
    <source>
        <dbReference type="EMBL" id="CEL97081.1"/>
    </source>
</evidence>
<dbReference type="EMBL" id="CDMY01000253">
    <property type="protein sequence ID" value="CEL97081.1"/>
    <property type="molecule type" value="Genomic_DNA"/>
</dbReference>
<dbReference type="VEuPathDB" id="CryptoDB:Vbra_5052"/>
<evidence type="ECO:0008006" key="5">
    <source>
        <dbReference type="Google" id="ProtNLM"/>
    </source>
</evidence>
<name>A0A0G4EKU3_VITBC</name>
<feature type="region of interest" description="Disordered" evidence="1">
    <location>
        <begin position="631"/>
        <end position="665"/>
    </location>
</feature>
<dbReference type="InterPro" id="IPR039794">
    <property type="entry name" value="Gtb1-like"/>
</dbReference>
<feature type="region of interest" description="Disordered" evidence="1">
    <location>
        <begin position="543"/>
        <end position="575"/>
    </location>
</feature>
<evidence type="ECO:0000256" key="2">
    <source>
        <dbReference type="SAM" id="Phobius"/>
    </source>
</evidence>
<dbReference type="AlphaFoldDB" id="A0A0G4EKU3"/>
<keyword evidence="2" id="KW-0472">Membrane</keyword>
<gene>
    <name evidence="3" type="ORF">Vbra_5052</name>
</gene>
<protein>
    <recommendedName>
        <fullName evidence="5">Glucosidase II beta subunit N-terminal domain-containing protein</fullName>
    </recommendedName>
</protein>
<dbReference type="OrthoDB" id="47398at2759"/>
<keyword evidence="2" id="KW-0812">Transmembrane</keyword>
<organism evidence="3 4">
    <name type="scientific">Vitrella brassicaformis (strain CCMP3155)</name>
    <dbReference type="NCBI Taxonomy" id="1169540"/>
    <lineage>
        <taxon>Eukaryota</taxon>
        <taxon>Sar</taxon>
        <taxon>Alveolata</taxon>
        <taxon>Colpodellida</taxon>
        <taxon>Vitrellaceae</taxon>
        <taxon>Vitrella</taxon>
    </lineage>
</organism>
<proteinExistence type="predicted"/>
<dbReference type="STRING" id="1169540.A0A0G4EKU3"/>
<dbReference type="InParanoid" id="A0A0G4EKU3"/>
<feature type="compositionally biased region" description="Basic residues" evidence="1">
    <location>
        <begin position="552"/>
        <end position="567"/>
    </location>
</feature>
<dbReference type="GO" id="GO:0006491">
    <property type="term" value="P:N-glycan processing"/>
    <property type="evidence" value="ECO:0007669"/>
    <property type="project" value="TreeGrafter"/>
</dbReference>
<dbReference type="Proteomes" id="UP000041254">
    <property type="component" value="Unassembled WGS sequence"/>
</dbReference>
<evidence type="ECO:0000313" key="4">
    <source>
        <dbReference type="Proteomes" id="UP000041254"/>
    </source>
</evidence>
<sequence>MPKHPHPRPLRKRAFLNLTLTQLFLIPLSFCAVSLIFLSAYLPTFDLHAVQEAFHQWQHTHRLKRQLSRPMAASKALTHLQAQHIGENDSDVLYHEHAPDGHLSMRDAMLSALMMGDVEALVPLLRRCVSYWEGWPPLLDSDKERGCGSAWSSALYLSLLGEYAVYLDVLEPRGLAVDAFRNWTARGATNAVRGMKEHLSEREEGQLYVLPKITDVIEEDGTPPDHMQAHHHLGAGSVLQAVYAHALHMSDHLLRVDTPVKDELRPLSRRLVRTLLTALYDNTTSLFMPSKDLSGEEREREHDHHHHSPSAVLDTFLVLYWLPPVHEELLRDVAHRVEAQMKEAESAAGWVHFVGSRASADKKRHPRVTPWEQVFAHLAGLRWGMEEVERVAGRTTEALEHIKAGYPQRLEGGSIFLSDPSGGLRRKGAPLSSLRSWTAKGHPLQLLTVATHEYFRLLHHSPFHRLAPLAKSLAHQRPLRDMTERRWLHFTRTYTEEERLTGRGREPWKVCRMALSRLPLLLAAAVYCRPDRWRRKVAVKADTNGHPEDHLKGKRKGKISRRMKSSSRRGPDESSWEWNCGALSWGWRSTHPLFLPASVDVPAALPHTWISLEEIDDDHCDCPDTALDEPFSSACAGQRPPTPDAHTPPRSHYRQPPAPPLSSQHQMKHWCPAEVRFVPLSRVHDGVSDCCDGSDELRGSEVRGEGGIDRGRRVGGVWDEYERGEVADVCG</sequence>
<dbReference type="PANTHER" id="PTHR12630">
    <property type="entry name" value="N-LINKED OLIGOSACCHARIDE PROCESSING"/>
    <property type="match status" value="1"/>
</dbReference>
<dbReference type="GO" id="GO:0017177">
    <property type="term" value="C:glucosidase II complex"/>
    <property type="evidence" value="ECO:0007669"/>
    <property type="project" value="TreeGrafter"/>
</dbReference>